<dbReference type="Proteomes" id="UP000527860">
    <property type="component" value="Unassembled WGS sequence"/>
</dbReference>
<evidence type="ECO:0000256" key="6">
    <source>
        <dbReference type="SAM" id="Phobius"/>
    </source>
</evidence>
<evidence type="ECO:0000256" key="5">
    <source>
        <dbReference type="ARBA" id="ARBA00023136"/>
    </source>
</evidence>
<evidence type="ECO:0000313" key="8">
    <source>
        <dbReference type="EMBL" id="MDB0580227.1"/>
    </source>
</evidence>
<dbReference type="InterPro" id="IPR051611">
    <property type="entry name" value="ECF_transporter_component"/>
</dbReference>
<keyword evidence="2" id="KW-1003">Cell membrane</keyword>
<dbReference type="Proteomes" id="UP000031546">
    <property type="component" value="Unassembled WGS sequence"/>
</dbReference>
<name>A0A0C2HB85_9STAP</name>
<evidence type="ECO:0000256" key="2">
    <source>
        <dbReference type="ARBA" id="ARBA00022475"/>
    </source>
</evidence>
<proteinExistence type="predicted"/>
<reference evidence="8" key="3">
    <citation type="submission" date="2022-12" db="EMBL/GenBank/DDBJ databases">
        <title>Genome analysis and biological profiling of marine Salinicoccus roseus MOSEL-ME25.</title>
        <authorList>
            <person name="Mirza F.T."/>
            <person name="Xie Y."/>
            <person name="Shinwari Z.K."/>
        </authorList>
    </citation>
    <scope>NUCLEOTIDE SEQUENCE</scope>
    <source>
        <strain evidence="8">MOSEL-ME25</strain>
    </source>
</reference>
<feature type="transmembrane region" description="Helical" evidence="6">
    <location>
        <begin position="234"/>
        <end position="254"/>
    </location>
</feature>
<accession>A0A0C2HB85</accession>
<dbReference type="AlphaFoldDB" id="A0A0C2HB85"/>
<protein>
    <submittedName>
        <fullName evidence="8">Energy-coupling factor transporter transmembrane component T</fullName>
    </submittedName>
</protein>
<evidence type="ECO:0000313" key="7">
    <source>
        <dbReference type="EMBL" id="KIH71000.1"/>
    </source>
</evidence>
<dbReference type="GO" id="GO:0005886">
    <property type="term" value="C:plasma membrane"/>
    <property type="evidence" value="ECO:0007669"/>
    <property type="project" value="UniProtKB-ARBA"/>
</dbReference>
<dbReference type="PANTHER" id="PTHR34857">
    <property type="entry name" value="SLL0384 PROTEIN"/>
    <property type="match status" value="1"/>
</dbReference>
<dbReference type="EMBL" id="JABEVU030000001">
    <property type="protein sequence ID" value="MDB0580227.1"/>
    <property type="molecule type" value="Genomic_DNA"/>
</dbReference>
<feature type="transmembrane region" description="Helical" evidence="6">
    <location>
        <begin position="114"/>
        <end position="134"/>
    </location>
</feature>
<dbReference type="InterPro" id="IPR003339">
    <property type="entry name" value="ABC/ECF_trnsptr_transmembrane"/>
</dbReference>
<evidence type="ECO:0000313" key="10">
    <source>
        <dbReference type="Proteomes" id="UP000527860"/>
    </source>
</evidence>
<dbReference type="STRING" id="45670.SN16_05425"/>
<feature type="transmembrane region" description="Helical" evidence="6">
    <location>
        <begin position="15"/>
        <end position="33"/>
    </location>
</feature>
<sequence length="263" mass="30028">MPEAVKRYSTFADRVNPLVKILVAVALFLTVILIHDPNHLFHLAVIMFILLLLLSGVKYIYIALLTSAILFFGFISSLYMIFYGEGTTTIFRFGIIHVTEESAVRGIHIMMRGIILSFFGALIVFTTRITDVFYSLMQQGRLKPKYAYSFMAAVRMVPIIAGEYMALRRARKVRRPLIHRKYITGLKGFISAIVTLLSQSIRRAWRLGVAMESKGFDDGPRTYYHRTTYSNHDLHFVLLIVLGVILSAFLGEWFSPFDTVDAR</sequence>
<comment type="subcellular location">
    <subcellularLocation>
        <location evidence="1">Membrane</location>
        <topology evidence="1">Multi-pass membrane protein</topology>
    </subcellularLocation>
</comment>
<feature type="transmembrane region" description="Helical" evidence="6">
    <location>
        <begin position="146"/>
        <end position="167"/>
    </location>
</feature>
<dbReference type="EMBL" id="JXII01000004">
    <property type="protein sequence ID" value="KIH71000.1"/>
    <property type="molecule type" value="Genomic_DNA"/>
</dbReference>
<dbReference type="CDD" id="cd16914">
    <property type="entry name" value="EcfT"/>
    <property type="match status" value="1"/>
</dbReference>
<feature type="transmembrane region" description="Helical" evidence="6">
    <location>
        <begin position="188"/>
        <end position="205"/>
    </location>
</feature>
<dbReference type="Pfam" id="PF02361">
    <property type="entry name" value="CbiQ"/>
    <property type="match status" value="1"/>
</dbReference>
<keyword evidence="3 6" id="KW-0812">Transmembrane</keyword>
<evidence type="ECO:0000256" key="4">
    <source>
        <dbReference type="ARBA" id="ARBA00022989"/>
    </source>
</evidence>
<feature type="transmembrane region" description="Helical" evidence="6">
    <location>
        <begin position="63"/>
        <end position="82"/>
    </location>
</feature>
<reference evidence="7 9" key="1">
    <citation type="submission" date="2015-01" db="EMBL/GenBank/DDBJ databases">
        <title>Genome sequences of high lactate-tolerant strain Salinicoccus roseus W12 with industrial interest.</title>
        <authorList>
            <person name="Wang H."/>
            <person name="Yu B."/>
        </authorList>
    </citation>
    <scope>NUCLEOTIDE SEQUENCE [LARGE SCALE GENOMIC DNA]</scope>
    <source>
        <strain evidence="7 9">W12</strain>
    </source>
</reference>
<dbReference type="RefSeq" id="WP_040105600.1">
    <property type="nucleotide sequence ID" value="NZ_JABEVU030000001.1"/>
</dbReference>
<keyword evidence="5 6" id="KW-0472">Membrane</keyword>
<keyword evidence="10" id="KW-1185">Reference proteome</keyword>
<evidence type="ECO:0000256" key="1">
    <source>
        <dbReference type="ARBA" id="ARBA00004141"/>
    </source>
</evidence>
<evidence type="ECO:0000256" key="3">
    <source>
        <dbReference type="ARBA" id="ARBA00022692"/>
    </source>
</evidence>
<gene>
    <name evidence="8" type="ORF">F7P68_0006770</name>
    <name evidence="7" type="ORF">SN16_05425</name>
</gene>
<evidence type="ECO:0000313" key="9">
    <source>
        <dbReference type="Proteomes" id="UP000031546"/>
    </source>
</evidence>
<keyword evidence="4 6" id="KW-1133">Transmembrane helix</keyword>
<reference evidence="8" key="2">
    <citation type="submission" date="2020-04" db="EMBL/GenBank/DDBJ databases">
        <authorList>
            <person name="Tanveer F."/>
            <person name="Xie Y."/>
            <person name="Shinwari Z.K."/>
        </authorList>
    </citation>
    <scope>NUCLEOTIDE SEQUENCE</scope>
    <source>
        <strain evidence="8">MOSEL-ME25</strain>
    </source>
</reference>
<dbReference type="PANTHER" id="PTHR34857:SF2">
    <property type="entry name" value="SLL0384 PROTEIN"/>
    <property type="match status" value="1"/>
</dbReference>
<dbReference type="GeneID" id="77844989"/>
<comment type="caution">
    <text evidence="7">The sequence shown here is derived from an EMBL/GenBank/DDBJ whole genome shotgun (WGS) entry which is preliminary data.</text>
</comment>
<dbReference type="OrthoDB" id="92887at2"/>
<organism evidence="7 9">
    <name type="scientific">Salinicoccus roseus</name>
    <dbReference type="NCBI Taxonomy" id="45670"/>
    <lineage>
        <taxon>Bacteria</taxon>
        <taxon>Bacillati</taxon>
        <taxon>Bacillota</taxon>
        <taxon>Bacilli</taxon>
        <taxon>Bacillales</taxon>
        <taxon>Staphylococcaceae</taxon>
        <taxon>Salinicoccus</taxon>
    </lineage>
</organism>
<feature type="transmembrane region" description="Helical" evidence="6">
    <location>
        <begin position="40"/>
        <end position="57"/>
    </location>
</feature>